<evidence type="ECO:0000256" key="1">
    <source>
        <dbReference type="ARBA" id="ARBA00022801"/>
    </source>
</evidence>
<name>A0A9D1LSG3_9FIRM</name>
<keyword evidence="4" id="KW-0347">Helicase</keyword>
<accession>A0A9D1LSG3</accession>
<organism evidence="4 5">
    <name type="scientific">Candidatus Fimadaptatus faecigallinarum</name>
    <dbReference type="NCBI Taxonomy" id="2840814"/>
    <lineage>
        <taxon>Bacteria</taxon>
        <taxon>Bacillati</taxon>
        <taxon>Bacillota</taxon>
        <taxon>Clostridia</taxon>
        <taxon>Eubacteriales</taxon>
        <taxon>Candidatus Fimadaptatus</taxon>
    </lineage>
</organism>
<dbReference type="GO" id="GO:0006281">
    <property type="term" value="P:DNA repair"/>
    <property type="evidence" value="ECO:0007669"/>
    <property type="project" value="TreeGrafter"/>
</dbReference>
<feature type="domain" description="Helicase C-terminal" evidence="3">
    <location>
        <begin position="390"/>
        <end position="562"/>
    </location>
</feature>
<evidence type="ECO:0000313" key="4">
    <source>
        <dbReference type="EMBL" id="HIU47253.1"/>
    </source>
</evidence>
<dbReference type="GO" id="GO:0005524">
    <property type="term" value="F:ATP binding"/>
    <property type="evidence" value="ECO:0007669"/>
    <property type="project" value="InterPro"/>
</dbReference>
<keyword evidence="4" id="KW-0547">Nucleotide-binding</keyword>
<dbReference type="AlphaFoldDB" id="A0A9D1LSG3"/>
<keyword evidence="1" id="KW-0378">Hydrolase</keyword>
<dbReference type="SUPFAM" id="SSF52540">
    <property type="entry name" value="P-loop containing nucleoside triphosphate hydrolases"/>
    <property type="match status" value="2"/>
</dbReference>
<dbReference type="PANTHER" id="PTHR45766">
    <property type="entry name" value="DNA ANNEALING HELICASE AND ENDONUCLEASE ZRANB3 FAMILY MEMBER"/>
    <property type="match status" value="1"/>
</dbReference>
<evidence type="ECO:0000259" key="2">
    <source>
        <dbReference type="PROSITE" id="PS51192"/>
    </source>
</evidence>
<dbReference type="SMART" id="SM00487">
    <property type="entry name" value="DEXDc"/>
    <property type="match status" value="1"/>
</dbReference>
<dbReference type="PROSITE" id="PS51194">
    <property type="entry name" value="HELICASE_CTER"/>
    <property type="match status" value="1"/>
</dbReference>
<comment type="caution">
    <text evidence="4">The sequence shown here is derived from an EMBL/GenBank/DDBJ whole genome shotgun (WGS) entry which is preliminary data.</text>
</comment>
<protein>
    <submittedName>
        <fullName evidence="4">DEAD/DEAH box helicase</fullName>
    </submittedName>
</protein>
<evidence type="ECO:0000313" key="5">
    <source>
        <dbReference type="Proteomes" id="UP000824123"/>
    </source>
</evidence>
<dbReference type="GO" id="GO:0031297">
    <property type="term" value="P:replication fork processing"/>
    <property type="evidence" value="ECO:0007669"/>
    <property type="project" value="TreeGrafter"/>
</dbReference>
<gene>
    <name evidence="4" type="ORF">IAC59_08335</name>
</gene>
<dbReference type="InterPro" id="IPR049730">
    <property type="entry name" value="SNF2/RAD54-like_C"/>
</dbReference>
<dbReference type="SMART" id="SM00490">
    <property type="entry name" value="HELICc"/>
    <property type="match status" value="1"/>
</dbReference>
<dbReference type="GO" id="GO:0016787">
    <property type="term" value="F:hydrolase activity"/>
    <property type="evidence" value="ECO:0007669"/>
    <property type="project" value="UniProtKB-KW"/>
</dbReference>
<dbReference type="PANTHER" id="PTHR45766:SF6">
    <property type="entry name" value="SWI_SNF-RELATED MATRIX-ASSOCIATED ACTIN-DEPENDENT REGULATOR OF CHROMATIN SUBFAMILY A-LIKE PROTEIN 1"/>
    <property type="match status" value="1"/>
</dbReference>
<dbReference type="Pfam" id="PF00271">
    <property type="entry name" value="Helicase_C"/>
    <property type="match status" value="1"/>
</dbReference>
<dbReference type="Pfam" id="PF00176">
    <property type="entry name" value="SNF2-rel_dom"/>
    <property type="match status" value="1"/>
</dbReference>
<evidence type="ECO:0000259" key="3">
    <source>
        <dbReference type="PROSITE" id="PS51194"/>
    </source>
</evidence>
<sequence>MDTADADQTAALQAGWLPPYLAEPDARVHSYGTLSYNARSRVWTIRGEPCVVELAKRLFPGCDGRGRGVARFAAHARIIGELNWLMLRYPLEVAERDRARWQKAIASAREYAARRERARANPSRVRPPATFTGELMPFQQLGLGFLMDNPRALLADEMGLGKTVQALALLCARGAFPAIVVAPPHLVRNWEREIARFVDLPGGTRVHIVRGLTPYELPEADVYIIHYLLLRGWKKVLPRQNFRAVVFDEVQELRRAGTEKYSAATLLAGDCETVIGLSGTPIYNRGGEIWNVINVIDYHFLGDWESFTREWCCGYGSDIVARPEELGEHLKREGLMLRRTKREVLPELPPKRRLVQSIDWDDEAYREYMRPVVDALRTLRGETDASRRAIIEDAISQTERQATGIAKAPYVCACVRALLEAGERVLLFAHHHAVMDIYRRELKRAHPVFITGRESESEKDAAVRAFMDGETALCCISLRSASGLNLQKATCVVFGELDWSPAVHSQAEDRAHRIGQRDSLLCYYLVSPRGSDQEMQLALGLKVSQFVGLMGDSVPTPEQQMLLASQAREYISKLVHRLDGELLPTGNEG</sequence>
<dbReference type="Gene3D" id="3.40.50.10810">
    <property type="entry name" value="Tandem AAA-ATPase domain"/>
    <property type="match status" value="1"/>
</dbReference>
<reference evidence="4" key="2">
    <citation type="journal article" date="2021" name="PeerJ">
        <title>Extensive microbial diversity within the chicken gut microbiome revealed by metagenomics and culture.</title>
        <authorList>
            <person name="Gilroy R."/>
            <person name="Ravi A."/>
            <person name="Getino M."/>
            <person name="Pursley I."/>
            <person name="Horton D.L."/>
            <person name="Alikhan N.F."/>
            <person name="Baker D."/>
            <person name="Gharbi K."/>
            <person name="Hall N."/>
            <person name="Watson M."/>
            <person name="Adriaenssens E.M."/>
            <person name="Foster-Nyarko E."/>
            <person name="Jarju S."/>
            <person name="Secka A."/>
            <person name="Antonio M."/>
            <person name="Oren A."/>
            <person name="Chaudhuri R.R."/>
            <person name="La Ragione R."/>
            <person name="Hildebrand F."/>
            <person name="Pallen M.J."/>
        </authorList>
    </citation>
    <scope>NUCLEOTIDE SEQUENCE</scope>
    <source>
        <strain evidence="4">ChiSxjej2B14-8506</strain>
    </source>
</reference>
<reference evidence="4" key="1">
    <citation type="submission" date="2020-10" db="EMBL/GenBank/DDBJ databases">
        <authorList>
            <person name="Gilroy R."/>
        </authorList>
    </citation>
    <scope>NUCLEOTIDE SEQUENCE</scope>
    <source>
        <strain evidence="4">ChiSxjej2B14-8506</strain>
    </source>
</reference>
<dbReference type="InterPro" id="IPR027417">
    <property type="entry name" value="P-loop_NTPase"/>
</dbReference>
<keyword evidence="4" id="KW-0067">ATP-binding</keyword>
<dbReference type="InterPro" id="IPR014001">
    <property type="entry name" value="Helicase_ATP-bd"/>
</dbReference>
<dbReference type="GO" id="GO:0004386">
    <property type="term" value="F:helicase activity"/>
    <property type="evidence" value="ECO:0007669"/>
    <property type="project" value="UniProtKB-KW"/>
</dbReference>
<dbReference type="InterPro" id="IPR001650">
    <property type="entry name" value="Helicase_C-like"/>
</dbReference>
<dbReference type="PROSITE" id="PS51192">
    <property type="entry name" value="HELICASE_ATP_BIND_1"/>
    <property type="match status" value="1"/>
</dbReference>
<feature type="domain" description="Helicase ATP-binding" evidence="2">
    <location>
        <begin position="143"/>
        <end position="299"/>
    </location>
</feature>
<dbReference type="Gene3D" id="3.40.50.300">
    <property type="entry name" value="P-loop containing nucleotide triphosphate hydrolases"/>
    <property type="match status" value="1"/>
</dbReference>
<dbReference type="CDD" id="cd18793">
    <property type="entry name" value="SF2_C_SNF"/>
    <property type="match status" value="1"/>
</dbReference>
<dbReference type="InterPro" id="IPR000330">
    <property type="entry name" value="SNF2_N"/>
</dbReference>
<dbReference type="InterPro" id="IPR038718">
    <property type="entry name" value="SNF2-like_sf"/>
</dbReference>
<dbReference type="Proteomes" id="UP000824123">
    <property type="component" value="Unassembled WGS sequence"/>
</dbReference>
<proteinExistence type="predicted"/>
<dbReference type="EMBL" id="DVNK01000051">
    <property type="protein sequence ID" value="HIU47253.1"/>
    <property type="molecule type" value="Genomic_DNA"/>
</dbReference>